<dbReference type="InterPro" id="IPR017867">
    <property type="entry name" value="Tyr_phospatase_low_mol_wt"/>
</dbReference>
<feature type="domain" description="Phosphotyrosine protein phosphatase I" evidence="2">
    <location>
        <begin position="1"/>
        <end position="50"/>
    </location>
</feature>
<accession>A6IH97</accession>
<evidence type="ECO:0000313" key="4">
    <source>
        <dbReference type="Proteomes" id="UP000234681"/>
    </source>
</evidence>
<reference evidence="4" key="1">
    <citation type="submission" date="2005-09" db="EMBL/GenBank/DDBJ databases">
        <authorList>
            <person name="Mural R.J."/>
            <person name="Li P.W."/>
            <person name="Adams M.D."/>
            <person name="Amanatides P.G."/>
            <person name="Baden-Tillson H."/>
            <person name="Barnstead M."/>
            <person name="Chin S.H."/>
            <person name="Dew I."/>
            <person name="Evans C.A."/>
            <person name="Ferriera S."/>
            <person name="Flanigan M."/>
            <person name="Fosler C."/>
            <person name="Glodek A."/>
            <person name="Gu Z."/>
            <person name="Holt R.A."/>
            <person name="Jennings D."/>
            <person name="Kraft C.L."/>
            <person name="Lu F."/>
            <person name="Nguyen T."/>
            <person name="Nusskern D.R."/>
            <person name="Pfannkoch C.M."/>
            <person name="Sitter C."/>
            <person name="Sutton G.G."/>
            <person name="Venter J.C."/>
            <person name="Wang Z."/>
            <person name="Woodage T."/>
            <person name="Zheng X.H."/>
            <person name="Zhong F."/>
        </authorList>
    </citation>
    <scope>NUCLEOTIDE SEQUENCE [LARGE SCALE GENOMIC DNA]</scope>
    <source>
        <strain>BN</strain>
        <strain evidence="4">Sprague-Dawley</strain>
    </source>
</reference>
<dbReference type="InterPro" id="IPR023485">
    <property type="entry name" value="Ptyr_pPase"/>
</dbReference>
<sequence length="51" mass="6135">MDESNMRALNRKIIYLKNCKAKIELLWSYDLHKQVIIELPYYGDDSNFELV</sequence>
<name>A6IH97_RAT</name>
<protein>
    <recommendedName>
        <fullName evidence="1">acid phosphatase</fullName>
        <ecNumber evidence="1">3.1.3.2</ecNumber>
    </recommendedName>
</protein>
<dbReference type="Proteomes" id="UP000234681">
    <property type="component" value="Chromosome 2"/>
</dbReference>
<dbReference type="EC" id="3.1.3.2" evidence="1"/>
<dbReference type="Gene3D" id="3.40.50.2300">
    <property type="match status" value="1"/>
</dbReference>
<proteinExistence type="predicted"/>
<dbReference type="Pfam" id="PF01451">
    <property type="entry name" value="LMWPc"/>
    <property type="match status" value="1"/>
</dbReference>
<dbReference type="GO" id="GO:0003993">
    <property type="term" value="F:acid phosphatase activity"/>
    <property type="evidence" value="ECO:0007669"/>
    <property type="project" value="UniProtKB-EC"/>
</dbReference>
<dbReference type="EMBL" id="CH473961">
    <property type="protein sequence ID" value="EDM01045.1"/>
    <property type="molecule type" value="Genomic_DNA"/>
</dbReference>
<organism evidence="3 4">
    <name type="scientific">Rattus norvegicus</name>
    <name type="common">Rat</name>
    <dbReference type="NCBI Taxonomy" id="10116"/>
    <lineage>
        <taxon>Eukaryota</taxon>
        <taxon>Metazoa</taxon>
        <taxon>Chordata</taxon>
        <taxon>Craniata</taxon>
        <taxon>Vertebrata</taxon>
        <taxon>Euteleostomi</taxon>
        <taxon>Mammalia</taxon>
        <taxon>Eutheria</taxon>
        <taxon>Euarchontoglires</taxon>
        <taxon>Glires</taxon>
        <taxon>Rodentia</taxon>
        <taxon>Myomorpha</taxon>
        <taxon>Muroidea</taxon>
        <taxon>Muridae</taxon>
        <taxon>Murinae</taxon>
        <taxon>Rattus</taxon>
    </lineage>
</organism>
<evidence type="ECO:0000259" key="2">
    <source>
        <dbReference type="Pfam" id="PF01451"/>
    </source>
</evidence>
<dbReference type="PRINTS" id="PR00719">
    <property type="entry name" value="LMWPTPASE"/>
</dbReference>
<gene>
    <name evidence="3" type="ORF">rCG_41346</name>
</gene>
<evidence type="ECO:0000313" key="3">
    <source>
        <dbReference type="EMBL" id="EDM01045.1"/>
    </source>
</evidence>
<dbReference type="AlphaFoldDB" id="A6IH97"/>
<evidence type="ECO:0000256" key="1">
    <source>
        <dbReference type="ARBA" id="ARBA00012646"/>
    </source>
</evidence>
<dbReference type="GO" id="GO:0004725">
    <property type="term" value="F:protein tyrosine phosphatase activity"/>
    <property type="evidence" value="ECO:0007669"/>
    <property type="project" value="InterPro"/>
</dbReference>